<comment type="caution">
    <text evidence="2">The sequence shown here is derived from an EMBL/GenBank/DDBJ whole genome shotgun (WGS) entry which is preliminary data.</text>
</comment>
<name>A0A3M9N8R2_9BACT</name>
<dbReference type="RefSeq" id="WP_123121731.1">
    <property type="nucleotide sequence ID" value="NZ_RJJR01000014.1"/>
</dbReference>
<protein>
    <submittedName>
        <fullName evidence="2">Uncharacterized protein</fullName>
    </submittedName>
</protein>
<evidence type="ECO:0000313" key="2">
    <source>
        <dbReference type="EMBL" id="RNI34189.1"/>
    </source>
</evidence>
<dbReference type="Gene3D" id="2.60.40.1930">
    <property type="match status" value="1"/>
</dbReference>
<dbReference type="OrthoDB" id="679547at2"/>
<evidence type="ECO:0000256" key="1">
    <source>
        <dbReference type="SAM" id="SignalP"/>
    </source>
</evidence>
<proteinExistence type="predicted"/>
<reference evidence="2 3" key="1">
    <citation type="submission" date="2018-11" db="EMBL/GenBank/DDBJ databases">
        <title>Draft genome sequence of Ferruginibacter sp. BO-59.</title>
        <authorList>
            <person name="Im W.T."/>
        </authorList>
    </citation>
    <scope>NUCLEOTIDE SEQUENCE [LARGE SCALE GENOMIC DNA]</scope>
    <source>
        <strain evidence="2 3">BO-59</strain>
    </source>
</reference>
<feature type="chain" id="PRO_5018242810" evidence="1">
    <location>
        <begin position="21"/>
        <end position="794"/>
    </location>
</feature>
<dbReference type="EMBL" id="RJJR01000014">
    <property type="protein sequence ID" value="RNI34189.1"/>
    <property type="molecule type" value="Genomic_DNA"/>
</dbReference>
<dbReference type="PROSITE" id="PS51257">
    <property type="entry name" value="PROKAR_LIPOPROTEIN"/>
    <property type="match status" value="1"/>
</dbReference>
<evidence type="ECO:0000313" key="3">
    <source>
        <dbReference type="Proteomes" id="UP000267223"/>
    </source>
</evidence>
<sequence length="794" mass="88333">MKQLVAAFIFFFLSISCAVAQNFQKNLETYANKFTTERIYLHYDKSAYAAGETVWFKLYMMQTIFPAENSKSVYVDWTDEDGKLLLHTISPVQDGTAFGQFTIPDDYKGKFLHVKSYTKWMLNFDSAFLYNKDLRILSDSVSHANKIAIKPELEFFPEGGDIINGINNKIAFKANDQFGKPVNIKGEIKNGKGESIAKLEAVHSGMGFFYLMPQQNDKYTAYWQDEKGAQHTTPLPAVKQSGVSLQIALAGTKRNFLVAVAPGDVAKISSVHIVGTEYHQPVFNITKQFTNGITQGVIPTEALPTGILTITVFDENWIPLAERITYVNNDEAQFQPTMTVKHWGLNKRAKNEIEIEVPDSLSANLSVAVTDAAIGTDSSDNIISHLLLSGQLKGNVYEPAYYFSNNSDSLAQQLDLIMLTHGWRRFNWQKLVAGEFPEIKYQRDTSYLSISGKIYGATPIQLELAKQIVLMVNRKNLGTQIFTVPVKPDGSFNDPSLILFDTARIYYQLGKNSGLDNVSVQFLANKLLPFSNNASASGMDFNHAADTTGNSYQIHLNDALQRELEYYKGKVLATVNIKAKPKSTLDEMDKRYTSGMFSGGDAHEFDLVNDPFAASALNIFQYLQGKVAGLQINATQNPPSLSWRGGSPSLFLDEMPVTSDMLTSIPVNDIAYVKVFSPPFMGAAGGGSGGGIAIYTRKGGDEKQEPGKGLSNNTVSGYTMIREFYSPDYDSFNEENEKKDLRSTLYWNPSVVTVPGKNKVLLKFYNNDVTESFRVIIEGMTKDGRLAHIEQMME</sequence>
<accession>A0A3M9N8R2</accession>
<dbReference type="Proteomes" id="UP000267223">
    <property type="component" value="Unassembled WGS sequence"/>
</dbReference>
<feature type="signal peptide" evidence="1">
    <location>
        <begin position="1"/>
        <end position="20"/>
    </location>
</feature>
<keyword evidence="1" id="KW-0732">Signal</keyword>
<gene>
    <name evidence="2" type="ORF">EFY79_15920</name>
</gene>
<organism evidence="2 3">
    <name type="scientific">Hanamia caeni</name>
    <dbReference type="NCBI Taxonomy" id="2294116"/>
    <lineage>
        <taxon>Bacteria</taxon>
        <taxon>Pseudomonadati</taxon>
        <taxon>Bacteroidota</taxon>
        <taxon>Chitinophagia</taxon>
        <taxon>Chitinophagales</taxon>
        <taxon>Chitinophagaceae</taxon>
        <taxon>Hanamia</taxon>
    </lineage>
</organism>
<dbReference type="SUPFAM" id="SSF56935">
    <property type="entry name" value="Porins"/>
    <property type="match status" value="1"/>
</dbReference>
<dbReference type="AlphaFoldDB" id="A0A3M9N8R2"/>
<keyword evidence="3" id="KW-1185">Reference proteome</keyword>